<keyword evidence="4" id="KW-0547">Nucleotide-binding</keyword>
<keyword evidence="5" id="KW-0418">Kinase</keyword>
<evidence type="ECO:0000256" key="5">
    <source>
        <dbReference type="ARBA" id="ARBA00022777"/>
    </source>
</evidence>
<protein>
    <recommendedName>
        <fullName evidence="2">non-specific protein-tyrosine kinase</fullName>
        <ecNumber evidence="2">2.7.10.2</ecNumber>
    </recommendedName>
</protein>
<dbReference type="PANTHER" id="PTHR32309">
    <property type="entry name" value="TYROSINE-PROTEIN KINASE"/>
    <property type="match status" value="1"/>
</dbReference>
<dbReference type="Pfam" id="PF13807">
    <property type="entry name" value="GNVR"/>
    <property type="match status" value="1"/>
</dbReference>
<dbReference type="EC" id="2.7.10.2" evidence="2"/>
<evidence type="ECO:0000256" key="9">
    <source>
        <dbReference type="SAM" id="Phobius"/>
    </source>
</evidence>
<evidence type="ECO:0000256" key="2">
    <source>
        <dbReference type="ARBA" id="ARBA00011903"/>
    </source>
</evidence>
<dbReference type="PANTHER" id="PTHR32309:SF13">
    <property type="entry name" value="FERRIC ENTEROBACTIN TRANSPORT PROTEIN FEPE"/>
    <property type="match status" value="1"/>
</dbReference>
<comment type="similarity">
    <text evidence="1">Belongs to the CpsD/CapB family.</text>
</comment>
<dbReference type="CDD" id="cd05387">
    <property type="entry name" value="BY-kinase"/>
    <property type="match status" value="1"/>
</dbReference>
<name>A0ABW6C273_9BACT</name>
<sequence length="781" mass="87890">MSNKELFPLKKEQPDAKDINEILRKYLRYWYLFLTGGILGLGLAYLYCLYYTVPQYSISSTILLKSNNNDSDVGGVGEFGLMKSTKNINNEIEVMYSLRLMQRVVRELNLSTRYLVEGNVNDVEVYGKDVPIKVIISNFDSTAFGMSVAIVLKSGSGYDLVEENDTKVPCKLGQQIIRPYGSFTVVAATGVSSSELPIGQKITVVFQNIKSVAQYYNRQLQITPKREDASVLRISLVDPLPDKGKHIINKLIETYNKEAIEDKNLQAASTIDFLDERLKYITTELTEVEKDVERYKRENELTDVSTQASQYLEQASGYNSKLADWAIQTDILESIEKYISIKENRHKMIPSTLAIQDPTLSGLIAKFNELQLERERILKNAFPNNPLVQNIDEQLEDLRINIKDNLNNVKNSLIITSNNLKASSGQYQTKISKVPSMERELLEINRQQSIKQNLYLYLLQKREESALSLAANISNSRVIDPAIATDYPVSPNKNSIYFMSFLLGLVVPFTAIFLKDLFNTKVQDQRDVEQLTATPILGELMHNSSSETLVVTKGNRSPLVEMFRLIRAKLRFAAVDKQNKVILITSSMSGEGKTFFSLNLGATLALTGKKVVLMELDLRNPQLSKELGLIHGPGIADYLVSENGVTINDIVKPSKVNSDLFVIRSGPIPPDPAELMMSPKLAYLINELKESFDHIIIDTPPVGQVADAFCLSSLVDSTIYLVRFNYTFKKQLSIIENIYVNKELSHPMIVLNDAKKGNGSNYGYGYGYSYGNYKNMTNEKV</sequence>
<keyword evidence="7" id="KW-0829">Tyrosine-protein kinase</keyword>
<feature type="domain" description="Tyrosine-protein kinase G-rich" evidence="11">
    <location>
        <begin position="437"/>
        <end position="516"/>
    </location>
</feature>
<feature type="transmembrane region" description="Helical" evidence="9">
    <location>
        <begin position="29"/>
        <end position="53"/>
    </location>
</feature>
<keyword evidence="9" id="KW-0472">Membrane</keyword>
<dbReference type="InterPro" id="IPR005702">
    <property type="entry name" value="Wzc-like_C"/>
</dbReference>
<accession>A0ABW6C273</accession>
<proteinExistence type="inferred from homology"/>
<dbReference type="EMBL" id="JBHUOX010000019">
    <property type="protein sequence ID" value="MFD3002764.1"/>
    <property type="molecule type" value="Genomic_DNA"/>
</dbReference>
<dbReference type="InterPro" id="IPR025669">
    <property type="entry name" value="AAA_dom"/>
</dbReference>
<dbReference type="InterPro" id="IPR050445">
    <property type="entry name" value="Bact_polysacc_biosynth/exp"/>
</dbReference>
<dbReference type="Pfam" id="PF13614">
    <property type="entry name" value="AAA_31"/>
    <property type="match status" value="1"/>
</dbReference>
<evidence type="ECO:0000313" key="12">
    <source>
        <dbReference type="EMBL" id="MFD3002764.1"/>
    </source>
</evidence>
<gene>
    <name evidence="12" type="ORF">ACFS7Z_20500</name>
</gene>
<organism evidence="12 13">
    <name type="scientific">Pontibacter toksunensis</name>
    <dbReference type="NCBI Taxonomy" id="1332631"/>
    <lineage>
        <taxon>Bacteria</taxon>
        <taxon>Pseudomonadati</taxon>
        <taxon>Bacteroidota</taxon>
        <taxon>Cytophagia</taxon>
        <taxon>Cytophagales</taxon>
        <taxon>Hymenobacteraceae</taxon>
        <taxon>Pontibacter</taxon>
    </lineage>
</organism>
<evidence type="ECO:0000256" key="3">
    <source>
        <dbReference type="ARBA" id="ARBA00022679"/>
    </source>
</evidence>
<keyword evidence="6" id="KW-0067">ATP-binding</keyword>
<evidence type="ECO:0000256" key="8">
    <source>
        <dbReference type="ARBA" id="ARBA00051245"/>
    </source>
</evidence>
<keyword evidence="13" id="KW-1185">Reference proteome</keyword>
<dbReference type="Gene3D" id="3.40.50.300">
    <property type="entry name" value="P-loop containing nucleotide triphosphate hydrolases"/>
    <property type="match status" value="1"/>
</dbReference>
<keyword evidence="9" id="KW-1133">Transmembrane helix</keyword>
<evidence type="ECO:0000259" key="10">
    <source>
        <dbReference type="Pfam" id="PF13614"/>
    </source>
</evidence>
<evidence type="ECO:0000256" key="1">
    <source>
        <dbReference type="ARBA" id="ARBA00007316"/>
    </source>
</evidence>
<evidence type="ECO:0000256" key="6">
    <source>
        <dbReference type="ARBA" id="ARBA00022840"/>
    </source>
</evidence>
<dbReference type="RefSeq" id="WP_377488791.1">
    <property type="nucleotide sequence ID" value="NZ_JBHUOX010000019.1"/>
</dbReference>
<evidence type="ECO:0000259" key="11">
    <source>
        <dbReference type="Pfam" id="PF13807"/>
    </source>
</evidence>
<evidence type="ECO:0000313" key="13">
    <source>
        <dbReference type="Proteomes" id="UP001597641"/>
    </source>
</evidence>
<dbReference type="SUPFAM" id="SSF52540">
    <property type="entry name" value="P-loop containing nucleoside triphosphate hydrolases"/>
    <property type="match status" value="1"/>
</dbReference>
<dbReference type="InterPro" id="IPR032807">
    <property type="entry name" value="GNVR"/>
</dbReference>
<keyword evidence="9" id="KW-0812">Transmembrane</keyword>
<dbReference type="Proteomes" id="UP001597641">
    <property type="component" value="Unassembled WGS sequence"/>
</dbReference>
<evidence type="ECO:0000256" key="4">
    <source>
        <dbReference type="ARBA" id="ARBA00022741"/>
    </source>
</evidence>
<keyword evidence="3" id="KW-0808">Transferase</keyword>
<comment type="catalytic activity">
    <reaction evidence="8">
        <text>L-tyrosyl-[protein] + ATP = O-phospho-L-tyrosyl-[protein] + ADP + H(+)</text>
        <dbReference type="Rhea" id="RHEA:10596"/>
        <dbReference type="Rhea" id="RHEA-COMP:10136"/>
        <dbReference type="Rhea" id="RHEA-COMP:20101"/>
        <dbReference type="ChEBI" id="CHEBI:15378"/>
        <dbReference type="ChEBI" id="CHEBI:30616"/>
        <dbReference type="ChEBI" id="CHEBI:46858"/>
        <dbReference type="ChEBI" id="CHEBI:61978"/>
        <dbReference type="ChEBI" id="CHEBI:456216"/>
        <dbReference type="EC" id="2.7.10.2"/>
    </reaction>
</comment>
<comment type="caution">
    <text evidence="12">The sequence shown here is derived from an EMBL/GenBank/DDBJ whole genome shotgun (WGS) entry which is preliminary data.</text>
</comment>
<reference evidence="13" key="1">
    <citation type="journal article" date="2019" name="Int. J. Syst. Evol. Microbiol.">
        <title>The Global Catalogue of Microorganisms (GCM) 10K type strain sequencing project: providing services to taxonomists for standard genome sequencing and annotation.</title>
        <authorList>
            <consortium name="The Broad Institute Genomics Platform"/>
            <consortium name="The Broad Institute Genome Sequencing Center for Infectious Disease"/>
            <person name="Wu L."/>
            <person name="Ma J."/>
        </authorList>
    </citation>
    <scope>NUCLEOTIDE SEQUENCE [LARGE SCALE GENOMIC DNA]</scope>
    <source>
        <strain evidence="13">KCTC 23984</strain>
    </source>
</reference>
<dbReference type="NCBIfam" id="TIGR01007">
    <property type="entry name" value="eps_fam"/>
    <property type="match status" value="1"/>
</dbReference>
<evidence type="ECO:0000256" key="7">
    <source>
        <dbReference type="ARBA" id="ARBA00023137"/>
    </source>
</evidence>
<feature type="domain" description="AAA" evidence="10">
    <location>
        <begin position="580"/>
        <end position="707"/>
    </location>
</feature>
<dbReference type="InterPro" id="IPR027417">
    <property type="entry name" value="P-loop_NTPase"/>
</dbReference>